<dbReference type="InterPro" id="IPR036249">
    <property type="entry name" value="Thioredoxin-like_sf"/>
</dbReference>
<dbReference type="InterPro" id="IPR011767">
    <property type="entry name" value="GLR_AS"/>
</dbReference>
<dbReference type="OrthoDB" id="166296at2"/>
<dbReference type="Gene3D" id="3.40.30.10">
    <property type="entry name" value="Glutaredoxin"/>
    <property type="match status" value="1"/>
</dbReference>
<dbReference type="AlphaFoldDB" id="A0A1P8F5P3"/>
<feature type="domain" description="Glutaredoxin" evidence="1">
    <location>
        <begin position="14"/>
        <end position="76"/>
    </location>
</feature>
<dbReference type="InterPro" id="IPR002109">
    <property type="entry name" value="Glutaredoxin"/>
</dbReference>
<proteinExistence type="predicted"/>
<dbReference type="RefSeq" id="WP_076003531.1">
    <property type="nucleotide sequence ID" value="NZ_CP018258.1"/>
</dbReference>
<reference evidence="3" key="1">
    <citation type="submission" date="2016-11" db="EMBL/GenBank/DDBJ databases">
        <title>Dehalogenimonas formicexedens sp. nov., a chlorinated alkane respiring bacterium isolated from contaminated groundwater.</title>
        <authorList>
            <person name="Key T.A."/>
            <person name="Bowman K.S."/>
            <person name="Lee I."/>
            <person name="Chun J."/>
            <person name="Albuquerque L."/>
            <person name="da Costa M.S."/>
            <person name="Rainey F.A."/>
            <person name="Moe W.M."/>
        </authorList>
    </citation>
    <scope>NUCLEOTIDE SEQUENCE [LARGE SCALE GENOMIC DNA]</scope>
    <source>
        <strain evidence="3">NSZ-14</strain>
    </source>
</reference>
<dbReference type="KEGG" id="dfo:Dform_00392"/>
<protein>
    <submittedName>
        <fullName evidence="2">Glutaredoxin</fullName>
    </submittedName>
</protein>
<dbReference type="PROSITE" id="PS00195">
    <property type="entry name" value="GLUTAREDOXIN_1"/>
    <property type="match status" value="1"/>
</dbReference>
<gene>
    <name evidence="2" type="ORF">Dform_00392</name>
</gene>
<dbReference type="Proteomes" id="UP000185934">
    <property type="component" value="Chromosome"/>
</dbReference>
<evidence type="ECO:0000313" key="3">
    <source>
        <dbReference type="Proteomes" id="UP000185934"/>
    </source>
</evidence>
<organism evidence="2 3">
    <name type="scientific">Dehalogenimonas formicexedens</name>
    <dbReference type="NCBI Taxonomy" id="1839801"/>
    <lineage>
        <taxon>Bacteria</taxon>
        <taxon>Bacillati</taxon>
        <taxon>Chloroflexota</taxon>
        <taxon>Dehalococcoidia</taxon>
        <taxon>Dehalococcoidales</taxon>
        <taxon>Dehalococcoidaceae</taxon>
        <taxon>Dehalogenimonas</taxon>
    </lineage>
</organism>
<dbReference type="CDD" id="cd02976">
    <property type="entry name" value="NrdH"/>
    <property type="match status" value="1"/>
</dbReference>
<dbReference type="SUPFAM" id="SSF52833">
    <property type="entry name" value="Thioredoxin-like"/>
    <property type="match status" value="1"/>
</dbReference>
<dbReference type="Pfam" id="PF00462">
    <property type="entry name" value="Glutaredoxin"/>
    <property type="match status" value="1"/>
</dbReference>
<sequence>MARVTVPGVNKGNVMLFALSTCVWCGKTKKLLDEMGVAYTYEYVDLLAGKDRDAAVKEIMVWNPACSFPTLVLNNEKCIVGFKEDEIRQALA</sequence>
<dbReference type="STRING" id="1839801.Dform_00392"/>
<keyword evidence="3" id="KW-1185">Reference proteome</keyword>
<dbReference type="PROSITE" id="PS51354">
    <property type="entry name" value="GLUTAREDOXIN_2"/>
    <property type="match status" value="1"/>
</dbReference>
<evidence type="ECO:0000313" key="2">
    <source>
        <dbReference type="EMBL" id="APV43750.1"/>
    </source>
</evidence>
<name>A0A1P8F5P3_9CHLR</name>
<accession>A0A1P8F5P3</accession>
<evidence type="ECO:0000259" key="1">
    <source>
        <dbReference type="Pfam" id="PF00462"/>
    </source>
</evidence>
<dbReference type="EMBL" id="CP018258">
    <property type="protein sequence ID" value="APV43750.1"/>
    <property type="molecule type" value="Genomic_DNA"/>
</dbReference>